<evidence type="ECO:0000313" key="3">
    <source>
        <dbReference type="Proteomes" id="UP000579647"/>
    </source>
</evidence>
<dbReference type="EMBL" id="JACHDO010000001">
    <property type="protein sequence ID" value="MBB5489964.1"/>
    <property type="molecule type" value="Genomic_DNA"/>
</dbReference>
<comment type="caution">
    <text evidence="2">The sequence shown here is derived from an EMBL/GenBank/DDBJ whole genome shotgun (WGS) entry which is preliminary data.</text>
</comment>
<dbReference type="RefSeq" id="WP_184362695.1">
    <property type="nucleotide sequence ID" value="NZ_BAAAKM010000103.1"/>
</dbReference>
<dbReference type="Proteomes" id="UP000579647">
    <property type="component" value="Unassembled WGS sequence"/>
</dbReference>
<feature type="region of interest" description="Disordered" evidence="1">
    <location>
        <begin position="98"/>
        <end position="128"/>
    </location>
</feature>
<gene>
    <name evidence="2" type="ORF">HNR07_001101</name>
</gene>
<evidence type="ECO:0000313" key="2">
    <source>
        <dbReference type="EMBL" id="MBB5489964.1"/>
    </source>
</evidence>
<protein>
    <submittedName>
        <fullName evidence="2">GH15 family glucan-1,4-alpha-glucosidase</fullName>
    </submittedName>
</protein>
<name>A0A840W1V7_9ACTN</name>
<accession>A0A840W1V7</accession>
<dbReference type="AlphaFoldDB" id="A0A840W1V7"/>
<sequence>MDVYGHSSDAALSYREATDDGTGTPEGAFLLRSFDMVSAPVPAGRTGGAGRRFDRLCANTGELVLHAEETAPDGTQLGNFPQAFTRVALIETAVSPDAAGDGKALHAWARDRSTGQSRPRRPRDEGEE</sequence>
<reference evidence="2 3" key="1">
    <citation type="submission" date="2020-08" db="EMBL/GenBank/DDBJ databases">
        <title>Sequencing the genomes of 1000 actinobacteria strains.</title>
        <authorList>
            <person name="Klenk H.-P."/>
        </authorList>
    </citation>
    <scope>NUCLEOTIDE SEQUENCE [LARGE SCALE GENOMIC DNA]</scope>
    <source>
        <strain evidence="2 3">DSM 44598</strain>
    </source>
</reference>
<organism evidence="2 3">
    <name type="scientific">Nocardiopsis metallicus</name>
    <dbReference type="NCBI Taxonomy" id="179819"/>
    <lineage>
        <taxon>Bacteria</taxon>
        <taxon>Bacillati</taxon>
        <taxon>Actinomycetota</taxon>
        <taxon>Actinomycetes</taxon>
        <taxon>Streptosporangiales</taxon>
        <taxon>Nocardiopsidaceae</taxon>
        <taxon>Nocardiopsis</taxon>
    </lineage>
</organism>
<keyword evidence="3" id="KW-1185">Reference proteome</keyword>
<proteinExistence type="predicted"/>
<evidence type="ECO:0000256" key="1">
    <source>
        <dbReference type="SAM" id="MobiDB-lite"/>
    </source>
</evidence>